<proteinExistence type="predicted"/>
<protein>
    <recommendedName>
        <fullName evidence="4">Lipoprotein</fullName>
    </recommendedName>
</protein>
<feature type="signal peptide" evidence="1">
    <location>
        <begin position="1"/>
        <end position="18"/>
    </location>
</feature>
<comment type="caution">
    <text evidence="2">The sequence shown here is derived from an EMBL/GenBank/DDBJ whole genome shotgun (WGS) entry which is preliminary data.</text>
</comment>
<dbReference type="PROSITE" id="PS51257">
    <property type="entry name" value="PROKAR_LIPOPROTEIN"/>
    <property type="match status" value="1"/>
</dbReference>
<gene>
    <name evidence="2" type="ORF">NK662_13300</name>
</gene>
<evidence type="ECO:0008006" key="4">
    <source>
        <dbReference type="Google" id="ProtNLM"/>
    </source>
</evidence>
<feature type="chain" id="PRO_5041342062" description="Lipoprotein" evidence="1">
    <location>
        <begin position="19"/>
        <end position="228"/>
    </location>
</feature>
<accession>A0AA42BQK9</accession>
<dbReference type="Proteomes" id="UP001156102">
    <property type="component" value="Unassembled WGS sequence"/>
</dbReference>
<dbReference type="EMBL" id="JANCLT010000006">
    <property type="protein sequence ID" value="MCP8969506.1"/>
    <property type="molecule type" value="Genomic_DNA"/>
</dbReference>
<evidence type="ECO:0000313" key="3">
    <source>
        <dbReference type="Proteomes" id="UP001156102"/>
    </source>
</evidence>
<evidence type="ECO:0000256" key="1">
    <source>
        <dbReference type="SAM" id="SignalP"/>
    </source>
</evidence>
<name>A0AA42BQK9_9BACI</name>
<evidence type="ECO:0000313" key="2">
    <source>
        <dbReference type="EMBL" id="MCP8969506.1"/>
    </source>
</evidence>
<organism evidence="2 3">
    <name type="scientific">Ectobacillus ponti</name>
    <dbReference type="NCBI Taxonomy" id="2961894"/>
    <lineage>
        <taxon>Bacteria</taxon>
        <taxon>Bacillati</taxon>
        <taxon>Bacillota</taxon>
        <taxon>Bacilli</taxon>
        <taxon>Bacillales</taxon>
        <taxon>Bacillaceae</taxon>
        <taxon>Ectobacillus</taxon>
    </lineage>
</organism>
<dbReference type="AlphaFoldDB" id="A0AA42BQK9"/>
<keyword evidence="1" id="KW-0732">Signal</keyword>
<reference evidence="2" key="1">
    <citation type="submission" date="2022-07" db="EMBL/GenBank/DDBJ databases">
        <authorList>
            <person name="Li W.-J."/>
            <person name="Deng Q.-Q."/>
        </authorList>
    </citation>
    <scope>NUCLEOTIDE SEQUENCE</scope>
    <source>
        <strain evidence="2">SYSU M60031</strain>
    </source>
</reference>
<sequence>MRIMLALLLLLLSGCSKGQQNVIIDWADVVHITNTSYDGAQNSVLTDPALAGEELGTVKFKMADNVKDPSYRIKNGDATFLEKGTKLYAINGAPRWLAVKDEKAIHGYHLYYARKKSEEGYLWGYDALDKKKIQKVELYKEDRDQRKQLVRTVSEPDLTRFLSLLERSVPDDSAIISSETTDFARFHIIVYTDSPVAPGYILFRSDGQYIWAPDDQRRLPPEISGFIQ</sequence>
<dbReference type="RefSeq" id="WP_254759428.1">
    <property type="nucleotide sequence ID" value="NZ_JANCLT010000006.1"/>
</dbReference>
<keyword evidence="3" id="KW-1185">Reference proteome</keyword>